<name>A0AAX2UGW9_9BACT</name>
<reference evidence="2 4" key="1">
    <citation type="submission" date="2019-05" db="EMBL/GenBank/DDBJ databases">
        <title>Draft genomes of eight strains of Campylobacter helveticus isolated from cats and a dog in New Zealand.</title>
        <authorList>
            <person name="Bojanic K."/>
            <person name="Midwinter A.C."/>
            <person name="Biggs P.J."/>
            <person name="Acke E."/>
            <person name="Cornelius A.J."/>
            <person name="Marshall J.C."/>
        </authorList>
    </citation>
    <scope>NUCLEOTIDE SEQUENCE [LARGE SCALE GENOMIC DNA]</scope>
    <source>
        <strain evidence="2 4">ACP123b</strain>
    </source>
</reference>
<keyword evidence="1" id="KW-1133">Transmembrane helix</keyword>
<keyword evidence="1" id="KW-0812">Transmembrane</keyword>
<dbReference type="EMBL" id="VDBS01000097">
    <property type="protein sequence ID" value="TNB54929.1"/>
    <property type="molecule type" value="Genomic_DNA"/>
</dbReference>
<organism evidence="2 4">
    <name type="scientific">Campylobacter helveticus</name>
    <dbReference type="NCBI Taxonomy" id="28898"/>
    <lineage>
        <taxon>Bacteria</taxon>
        <taxon>Pseudomonadati</taxon>
        <taxon>Campylobacterota</taxon>
        <taxon>Epsilonproteobacteria</taxon>
        <taxon>Campylobacterales</taxon>
        <taxon>Campylobacteraceae</taxon>
        <taxon>Campylobacter</taxon>
    </lineage>
</organism>
<accession>A0AAX2UGW9</accession>
<protein>
    <submittedName>
        <fullName evidence="2">Uncharacterized protein</fullName>
    </submittedName>
</protein>
<dbReference type="Proteomes" id="UP000321317">
    <property type="component" value="Unassembled WGS sequence"/>
</dbReference>
<dbReference type="AlphaFoldDB" id="A0AAX2UGW9"/>
<feature type="transmembrane region" description="Helical" evidence="1">
    <location>
        <begin position="41"/>
        <end position="63"/>
    </location>
</feature>
<dbReference type="Proteomes" id="UP000306813">
    <property type="component" value="Unassembled WGS sequence"/>
</dbReference>
<evidence type="ECO:0000256" key="1">
    <source>
        <dbReference type="SAM" id="Phobius"/>
    </source>
</evidence>
<proteinExistence type="predicted"/>
<dbReference type="EMBL" id="VRMA01000046">
    <property type="protein sequence ID" value="TXK57045.1"/>
    <property type="molecule type" value="Genomic_DNA"/>
</dbReference>
<keyword evidence="5" id="KW-1185">Reference proteome</keyword>
<gene>
    <name evidence="2" type="ORF">FDW42_09785</name>
    <name evidence="3" type="ORF">FVD16_05525</name>
</gene>
<evidence type="ECO:0000313" key="3">
    <source>
        <dbReference type="EMBL" id="TXK57045.1"/>
    </source>
</evidence>
<sequence>MSKKERIKAKLDLLKVLIVAILTAFFGIISFAAIHYKTLDYVLSICVTAGIVILLLILVYLGIDFNRELNKLEKEE</sequence>
<keyword evidence="1" id="KW-0472">Membrane</keyword>
<comment type="caution">
    <text evidence="2">The sequence shown here is derived from an EMBL/GenBank/DDBJ whole genome shotgun (WGS) entry which is preliminary data.</text>
</comment>
<evidence type="ECO:0000313" key="2">
    <source>
        <dbReference type="EMBL" id="TNB54929.1"/>
    </source>
</evidence>
<reference evidence="3 5" key="2">
    <citation type="submission" date="2019-08" db="EMBL/GenBank/DDBJ databases">
        <title>Rapid identification of Enteric Bacteria from Whole Genome Sequences (WGS) using Average Nucleotide Identity (ANI).</title>
        <authorList>
            <person name="Lane C."/>
        </authorList>
    </citation>
    <scope>NUCLEOTIDE SEQUENCE [LARGE SCALE GENOMIC DNA]</scope>
    <source>
        <strain evidence="3 5">D4984</strain>
    </source>
</reference>
<feature type="transmembrane region" description="Helical" evidence="1">
    <location>
        <begin position="12"/>
        <end position="35"/>
    </location>
</feature>
<evidence type="ECO:0000313" key="5">
    <source>
        <dbReference type="Proteomes" id="UP000321317"/>
    </source>
</evidence>
<dbReference type="RefSeq" id="WP_139018601.1">
    <property type="nucleotide sequence ID" value="NZ_JANKHQ010000072.1"/>
</dbReference>
<evidence type="ECO:0000313" key="4">
    <source>
        <dbReference type="Proteomes" id="UP000306813"/>
    </source>
</evidence>